<name>A0A8B7P1V4_HYAAZ</name>
<keyword evidence="1" id="KW-1185">Reference proteome</keyword>
<dbReference type="Proteomes" id="UP000694843">
    <property type="component" value="Unplaced"/>
</dbReference>
<dbReference type="OMA" id="IMENTAW"/>
<dbReference type="InterPro" id="IPR043472">
    <property type="entry name" value="Macro_dom-like"/>
</dbReference>
<sequence>MAKEDEFELELGGPEYTVKVHVPVSLASQEDPQELAHRIVQHHNLPIYMHPKLSESLQEFALQSNDAALKRPGRDLLAALTSHAAAAPLNIAAFWQQQQQQQQEEPESSEGEEALLYHSFVHSREGLALLRLEHQYSKEVAMLVKRRHAAILSHDAKQAAKLAEAVSQSCSDAQVNALSSRALEASELLHAEWESSITALKEQQLRNFRAVVREGRVAGAASGADEEQTEGVGAAEDAPLLQESFTIHLGTQLKQMHNLRLIAADPVHLCDYTSHSAAADSQWWLPPQRIQTSLELYGRQLSGLVNLVDDRVNCLSGTKLEFGDVCSRATELHFPELQDQLAHIRERLLPQLCRGRLNPPAPDTPRREDKLQPGDVYITRHSNLSGVHVVFHVVCDDSVNSSSITSRHPVILGLRNVLKVACLCDITTLSLPLLLVSRLTEELSAAWCQRRAEIVYKCVKGFMMEMTSWGGSEMNTLQFVLPQNISEAQFQALAAMLPSIFRVSNPLMAA</sequence>
<dbReference type="InterPro" id="IPR019311">
    <property type="entry name" value="Fy-3"/>
</dbReference>
<proteinExistence type="predicted"/>
<dbReference type="OrthoDB" id="415359at2759"/>
<dbReference type="PANTHER" id="PTHR16525">
    <property type="entry name" value="PROTEIN C12ORF4"/>
    <property type="match status" value="1"/>
</dbReference>
<dbReference type="Pfam" id="PF10154">
    <property type="entry name" value="Fy-3"/>
    <property type="match status" value="1"/>
</dbReference>
<dbReference type="KEGG" id="hazt:108676509"/>
<evidence type="ECO:0000313" key="1">
    <source>
        <dbReference type="Proteomes" id="UP000694843"/>
    </source>
</evidence>
<dbReference type="GO" id="GO:0005737">
    <property type="term" value="C:cytoplasm"/>
    <property type="evidence" value="ECO:0007669"/>
    <property type="project" value="TreeGrafter"/>
</dbReference>
<evidence type="ECO:0000313" key="2">
    <source>
        <dbReference type="RefSeq" id="XP_018020079.1"/>
    </source>
</evidence>
<accession>A0A8B7P1V4</accession>
<reference evidence="2" key="1">
    <citation type="submission" date="2025-08" db="UniProtKB">
        <authorList>
            <consortium name="RefSeq"/>
        </authorList>
    </citation>
    <scope>IDENTIFICATION</scope>
    <source>
        <tissue evidence="2">Whole organism</tissue>
    </source>
</reference>
<dbReference type="AlphaFoldDB" id="A0A8B7P1V4"/>
<gene>
    <name evidence="2" type="primary">LOC108676509</name>
</gene>
<dbReference type="PANTHER" id="PTHR16525:SF0">
    <property type="entry name" value="PROTEIN C12ORF4"/>
    <property type="match status" value="1"/>
</dbReference>
<dbReference type="RefSeq" id="XP_018020079.1">
    <property type="nucleotide sequence ID" value="XM_018164590.1"/>
</dbReference>
<dbReference type="GeneID" id="108676509"/>
<organism evidence="1 2">
    <name type="scientific">Hyalella azteca</name>
    <name type="common">Amphipod</name>
    <dbReference type="NCBI Taxonomy" id="294128"/>
    <lineage>
        <taxon>Eukaryota</taxon>
        <taxon>Metazoa</taxon>
        <taxon>Ecdysozoa</taxon>
        <taxon>Arthropoda</taxon>
        <taxon>Crustacea</taxon>
        <taxon>Multicrustacea</taxon>
        <taxon>Malacostraca</taxon>
        <taxon>Eumalacostraca</taxon>
        <taxon>Peracarida</taxon>
        <taxon>Amphipoda</taxon>
        <taxon>Senticaudata</taxon>
        <taxon>Talitrida</taxon>
        <taxon>Talitroidea</taxon>
        <taxon>Hyalellidae</taxon>
        <taxon>Hyalella</taxon>
    </lineage>
</organism>
<dbReference type="SUPFAM" id="SSF52949">
    <property type="entry name" value="Macro domain-like"/>
    <property type="match status" value="1"/>
</dbReference>
<protein>
    <submittedName>
        <fullName evidence="2">Protein C12orf4</fullName>
    </submittedName>
</protein>